<feature type="region of interest" description="Disordered" evidence="2">
    <location>
        <begin position="643"/>
        <end position="755"/>
    </location>
</feature>
<protein>
    <submittedName>
        <fullName evidence="3">Uncharacterized protein</fullName>
    </submittedName>
</protein>
<feature type="compositionally biased region" description="Polar residues" evidence="2">
    <location>
        <begin position="341"/>
        <end position="351"/>
    </location>
</feature>
<keyword evidence="1" id="KW-0175">Coiled coil</keyword>
<dbReference type="AlphaFoldDB" id="A0A484LDM1"/>
<evidence type="ECO:0000313" key="4">
    <source>
        <dbReference type="Proteomes" id="UP000595140"/>
    </source>
</evidence>
<dbReference type="EMBL" id="OOIL02001316">
    <property type="protein sequence ID" value="VFQ74169.1"/>
    <property type="molecule type" value="Genomic_DNA"/>
</dbReference>
<keyword evidence="4" id="KW-1185">Reference proteome</keyword>
<sequence length="794" mass="87820">MSSQSSVFRQSESERGAEGSVAGSVQESDSRLPSVEEIVEAVEIPLQSEPRNQRRTVLEDSGIRARKCTLTREEFRKAKRLASAPGVTMQRPTTEQSVFDAPPGSFAIHLKSLEYGFRFPLHQLVIDFFLHFDFLPCQVVPKSHRYLAGFLIRCQGTGVRPDLARFLLLFRLAKSSGRANSDSGSYASIFQRQEKLFKTRKDSPKSWKGKFVFVSLSSGSPFRKEPLSSFRRRSAFINSDKMLEDVETLCRGGPFKVGSIVTNDALAALGFVFLSPEETQRSIEEGPSGEIMLSSAERMKLMFRDATSGSSRAPTVAGHPPTPPVKPIPEPAQKKKRKDTASATDTPTGSESPMMKDFGHQRHVKAAFPAGVSFLDRDYDPETFLRSMTPPTDRAKIKDADREALASDMFHEMGSDFGHQRHVKAAFPAGVSFLDRDYDPETFLRSMTPPTDRAKIKDADREALASDMFHEMGSAMMRMVDMTQRLRINEADRSRAYVEIADLNEALKVAKEQACQAEERAQRAEEQAQQIAEAARQARREVREQAVAEFLSSGAFQDEAFACMNDLLKAWGKTEEGKAFARSEGTQWYNLGLFRAQQVLSDRFLNRVDLPEPCDNPDEFDASIYYPNGGDTAVEQANPFPWWSSAIPTKSGPSSTPPPSPRDSWDSDSESESVHPDPSAKIPGFIYYSSEEDEKTPSPPIRREVPPPQVAAYRGGRGRRPPAPPAADASEGSVASHHPSRKSLEDPGSPSFAESTGHSVVKGLLLHPLTPRLALASVGGIVACTEVCPHFNYL</sequence>
<feature type="region of interest" description="Disordered" evidence="2">
    <location>
        <begin position="1"/>
        <end position="34"/>
    </location>
</feature>
<dbReference type="Proteomes" id="UP000595140">
    <property type="component" value="Unassembled WGS sequence"/>
</dbReference>
<dbReference type="OrthoDB" id="1839251at2759"/>
<proteinExistence type="predicted"/>
<feature type="compositionally biased region" description="Pro residues" evidence="2">
    <location>
        <begin position="320"/>
        <end position="330"/>
    </location>
</feature>
<accession>A0A484LDM1</accession>
<feature type="coiled-coil region" evidence="1">
    <location>
        <begin position="493"/>
        <end position="545"/>
    </location>
</feature>
<organism evidence="3 4">
    <name type="scientific">Cuscuta campestris</name>
    <dbReference type="NCBI Taxonomy" id="132261"/>
    <lineage>
        <taxon>Eukaryota</taxon>
        <taxon>Viridiplantae</taxon>
        <taxon>Streptophyta</taxon>
        <taxon>Embryophyta</taxon>
        <taxon>Tracheophyta</taxon>
        <taxon>Spermatophyta</taxon>
        <taxon>Magnoliopsida</taxon>
        <taxon>eudicotyledons</taxon>
        <taxon>Gunneridae</taxon>
        <taxon>Pentapetalae</taxon>
        <taxon>asterids</taxon>
        <taxon>lamiids</taxon>
        <taxon>Solanales</taxon>
        <taxon>Convolvulaceae</taxon>
        <taxon>Cuscuteae</taxon>
        <taxon>Cuscuta</taxon>
        <taxon>Cuscuta subgen. Grammica</taxon>
        <taxon>Cuscuta sect. Cleistogrammica</taxon>
    </lineage>
</organism>
<gene>
    <name evidence="3" type="ORF">CCAM_LOCUS15945</name>
</gene>
<evidence type="ECO:0000256" key="1">
    <source>
        <dbReference type="SAM" id="Coils"/>
    </source>
</evidence>
<feature type="region of interest" description="Disordered" evidence="2">
    <location>
        <begin position="306"/>
        <end position="356"/>
    </location>
</feature>
<evidence type="ECO:0000256" key="2">
    <source>
        <dbReference type="SAM" id="MobiDB-lite"/>
    </source>
</evidence>
<feature type="compositionally biased region" description="Low complexity" evidence="2">
    <location>
        <begin position="1"/>
        <end position="10"/>
    </location>
</feature>
<name>A0A484LDM1_9ASTE</name>
<evidence type="ECO:0000313" key="3">
    <source>
        <dbReference type="EMBL" id="VFQ74169.1"/>
    </source>
</evidence>
<dbReference type="PANTHER" id="PTHR31099">
    <property type="entry name" value="OS06G0165300 PROTEIN"/>
    <property type="match status" value="1"/>
</dbReference>
<dbReference type="PANTHER" id="PTHR31099:SF28">
    <property type="entry name" value="F5J5.12"/>
    <property type="match status" value="1"/>
</dbReference>
<reference evidence="3 4" key="1">
    <citation type="submission" date="2018-04" db="EMBL/GenBank/DDBJ databases">
        <authorList>
            <person name="Vogel A."/>
        </authorList>
    </citation>
    <scope>NUCLEOTIDE SEQUENCE [LARGE SCALE GENOMIC DNA]</scope>
</reference>